<dbReference type="STRING" id="282301.A0A267FEY1"/>
<keyword evidence="7" id="KW-0804">Transcription</keyword>
<feature type="compositionally biased region" description="Low complexity" evidence="9">
    <location>
        <begin position="331"/>
        <end position="342"/>
    </location>
</feature>
<keyword evidence="5" id="KW-0238">DNA-binding</keyword>
<gene>
    <name evidence="11" type="ORF">BOX15_Mlig001563g3</name>
</gene>
<comment type="subcellular location">
    <subcellularLocation>
        <location evidence="1">Nucleus</location>
    </subcellularLocation>
</comment>
<protein>
    <recommendedName>
        <fullName evidence="10">Cysteine/serine-rich nuclear protein N-terminal domain-containing protein</fullName>
    </recommendedName>
</protein>
<evidence type="ECO:0000313" key="11">
    <source>
        <dbReference type="EMBL" id="PAA71717.1"/>
    </source>
</evidence>
<evidence type="ECO:0000256" key="2">
    <source>
        <dbReference type="ARBA" id="ARBA00008548"/>
    </source>
</evidence>
<dbReference type="AlphaFoldDB" id="A0A267FEY1"/>
<evidence type="ECO:0000256" key="8">
    <source>
        <dbReference type="ARBA" id="ARBA00023242"/>
    </source>
</evidence>
<keyword evidence="12" id="KW-1185">Reference proteome</keyword>
<dbReference type="GO" id="GO:0006915">
    <property type="term" value="P:apoptotic process"/>
    <property type="evidence" value="ECO:0007669"/>
    <property type="project" value="UniProtKB-KW"/>
</dbReference>
<feature type="compositionally biased region" description="Polar residues" evidence="9">
    <location>
        <begin position="160"/>
        <end position="325"/>
    </location>
</feature>
<sequence>MKRANPQFATPSLGSSEVSTDPCLLDRKRLRPTAAASAAPNRLKSMTKQLSSSSLVIRKDAALQRKQLHPMQQVEPPYLPASSTGRGRADNSQVRVQLLPVQAENIRLQSMATSRLRTHIWRHGPSQAMSRSQSTACLVRSRSPSQPHPSRPHLSLSHAVRSQSPPVTRSQSPSVTRSQSPSVTGSQSPSVTRSQSPSVTRSQSPSVTRSQSPSVTRSQSPSVTRSQSPSVTRSQSPSVTGSQSPSVTRSQSPSVTGSQSPSVTGSQSPSVTRSQSPSVTRSQSPSVTRSQSPSVTRSQSPSVTRSQSPSVTRSQSPSLLRSGPQSRVRARSQSPSRPLRSLFKCRRHSPSRSQTGQSRPPRRVRFADQIRAFLFERALGFSCVPSRGSVGLGMQLNHCAVESLAPHDRPVDDNNSSSSTGYSAAFGFRLAEDGQALSPLPVRSRRQLLRESGVRRADSAEERAECRLIRASRERCGCDCPDGCILGVCPCAGDEIPCQVDRAGFPCACARPEACANPAGRLEFNPSRVRAHYVHTAHRLSLESEQQQADLFTPDGSCSVCADVDNVQDQCSTMPLTGAPLLTAANDMPTAT</sequence>
<keyword evidence="8" id="KW-0539">Nucleus</keyword>
<feature type="region of interest" description="Disordered" evidence="9">
    <location>
        <begin position="1"/>
        <end position="27"/>
    </location>
</feature>
<comment type="similarity">
    <text evidence="2">Belongs to the AXUD1 family.</text>
</comment>
<evidence type="ECO:0000256" key="3">
    <source>
        <dbReference type="ARBA" id="ARBA00022703"/>
    </source>
</evidence>
<evidence type="ECO:0000313" key="12">
    <source>
        <dbReference type="Proteomes" id="UP000215902"/>
    </source>
</evidence>
<feature type="domain" description="Cysteine/serine-rich nuclear protein N-terminal" evidence="10">
    <location>
        <begin position="431"/>
        <end position="543"/>
    </location>
</feature>
<feature type="compositionally biased region" description="Polar residues" evidence="9">
    <location>
        <begin position="127"/>
        <end position="136"/>
    </location>
</feature>
<dbReference type="PANTHER" id="PTHR13580:SF9">
    <property type="entry name" value="AXIN1 UP-REGULATED 1, ISOFORM A"/>
    <property type="match status" value="1"/>
</dbReference>
<keyword evidence="6" id="KW-0010">Activator</keyword>
<evidence type="ECO:0000256" key="9">
    <source>
        <dbReference type="SAM" id="MobiDB-lite"/>
    </source>
</evidence>
<dbReference type="InterPro" id="IPR023260">
    <property type="entry name" value="Cys/Ser-rich_nuc_prot"/>
</dbReference>
<reference evidence="11 12" key="1">
    <citation type="submission" date="2017-06" db="EMBL/GenBank/DDBJ databases">
        <title>A platform for efficient transgenesis in Macrostomum lignano, a flatworm model organism for stem cell research.</title>
        <authorList>
            <person name="Berezikov E."/>
        </authorList>
    </citation>
    <scope>NUCLEOTIDE SEQUENCE [LARGE SCALE GENOMIC DNA]</scope>
    <source>
        <strain evidence="11">DV1</strain>
        <tissue evidence="11">Whole organism</tissue>
    </source>
</reference>
<dbReference type="InterPro" id="IPR031972">
    <property type="entry name" value="CSRNP_N"/>
</dbReference>
<dbReference type="GO" id="GO:0005634">
    <property type="term" value="C:nucleus"/>
    <property type="evidence" value="ECO:0007669"/>
    <property type="project" value="UniProtKB-SubCell"/>
</dbReference>
<proteinExistence type="inferred from homology"/>
<evidence type="ECO:0000259" key="10">
    <source>
        <dbReference type="Pfam" id="PF16019"/>
    </source>
</evidence>
<evidence type="ECO:0000256" key="7">
    <source>
        <dbReference type="ARBA" id="ARBA00023163"/>
    </source>
</evidence>
<evidence type="ECO:0000256" key="6">
    <source>
        <dbReference type="ARBA" id="ARBA00023159"/>
    </source>
</evidence>
<dbReference type="GO" id="GO:0000981">
    <property type="term" value="F:DNA-binding transcription factor activity, RNA polymerase II-specific"/>
    <property type="evidence" value="ECO:0007669"/>
    <property type="project" value="TreeGrafter"/>
</dbReference>
<name>A0A267FEY1_9PLAT</name>
<keyword evidence="3" id="KW-0053">Apoptosis</keyword>
<dbReference type="OrthoDB" id="5946974at2759"/>
<organism evidence="11 12">
    <name type="scientific">Macrostomum lignano</name>
    <dbReference type="NCBI Taxonomy" id="282301"/>
    <lineage>
        <taxon>Eukaryota</taxon>
        <taxon>Metazoa</taxon>
        <taxon>Spiralia</taxon>
        <taxon>Lophotrochozoa</taxon>
        <taxon>Platyhelminthes</taxon>
        <taxon>Rhabditophora</taxon>
        <taxon>Macrostomorpha</taxon>
        <taxon>Macrostomida</taxon>
        <taxon>Macrostomidae</taxon>
        <taxon>Macrostomum</taxon>
    </lineage>
</organism>
<dbReference type="GO" id="GO:0043565">
    <property type="term" value="F:sequence-specific DNA binding"/>
    <property type="evidence" value="ECO:0007669"/>
    <property type="project" value="TreeGrafter"/>
</dbReference>
<keyword evidence="4" id="KW-0805">Transcription regulation</keyword>
<feature type="domain" description="Cysteine/serine-rich nuclear protein N-terminal" evidence="10">
    <location>
        <begin position="362"/>
        <end position="405"/>
    </location>
</feature>
<feature type="compositionally biased region" description="Polar residues" evidence="9">
    <location>
        <begin position="81"/>
        <end position="91"/>
    </location>
</feature>
<evidence type="ECO:0000256" key="1">
    <source>
        <dbReference type="ARBA" id="ARBA00004123"/>
    </source>
</evidence>
<evidence type="ECO:0000256" key="5">
    <source>
        <dbReference type="ARBA" id="ARBA00023125"/>
    </source>
</evidence>
<comment type="caution">
    <text evidence="11">The sequence shown here is derived from an EMBL/GenBank/DDBJ whole genome shotgun (WGS) entry which is preliminary data.</text>
</comment>
<dbReference type="EMBL" id="NIVC01001145">
    <property type="protein sequence ID" value="PAA71717.1"/>
    <property type="molecule type" value="Genomic_DNA"/>
</dbReference>
<dbReference type="PANTHER" id="PTHR13580">
    <property type="entry name" value="TGF-BETA INDUCED APOPTOSIS PROTEIN"/>
    <property type="match status" value="1"/>
</dbReference>
<evidence type="ECO:0000256" key="4">
    <source>
        <dbReference type="ARBA" id="ARBA00023015"/>
    </source>
</evidence>
<dbReference type="Proteomes" id="UP000215902">
    <property type="component" value="Unassembled WGS sequence"/>
</dbReference>
<feature type="compositionally biased region" description="Polar residues" evidence="9">
    <location>
        <begin position="7"/>
        <end position="19"/>
    </location>
</feature>
<accession>A0A267FEY1</accession>
<dbReference type="Pfam" id="PF16019">
    <property type="entry name" value="CSRNP_N"/>
    <property type="match status" value="2"/>
</dbReference>
<feature type="region of interest" description="Disordered" evidence="9">
    <location>
        <begin position="123"/>
        <end position="364"/>
    </location>
</feature>
<feature type="region of interest" description="Disordered" evidence="9">
    <location>
        <begin position="66"/>
        <end position="91"/>
    </location>
</feature>